<dbReference type="InterPro" id="IPR045756">
    <property type="entry name" value="DUF6183"/>
</dbReference>
<sequence>MRLRGVEIEKAVRRMGLADTYRDRHWDRAVKVTDNAVQKAEPEWLERLLAALLEVGEPTHPMRYGFEVALRRLASAPGGAERTARVRALAAEGLAWGGDLRYSLPEVAEWLACAQPAEHLLAVFDDAEASDELAACLLQETALRHDAASAAGFAGRLRDAGHPLANLPLRPVGAERHLGLPRHPGPAGPWRPPGEGAPEAPGATGLDIGVAAVDWPDARQALSAYRNWPSGADALEAGLFRLDRPLAPADFGASLLRLLPAASTGATTAGVRRATTVDVLRTLFGGAASGGAYGPRMHGAYARKASWESLAALADVQEADPAAVERGADRCTWLFYGSDWHLRVVPPLDVGIAALRPERRTVAVLAVTDSD</sequence>
<feature type="region of interest" description="Disordered" evidence="1">
    <location>
        <begin position="179"/>
        <end position="199"/>
    </location>
</feature>
<gene>
    <name evidence="2" type="ORF">BJY14_003056</name>
</gene>
<comment type="caution">
    <text evidence="2">The sequence shown here is derived from an EMBL/GenBank/DDBJ whole genome shotgun (WGS) entry which is preliminary data.</text>
</comment>
<dbReference type="RefSeq" id="WP_179844211.1">
    <property type="nucleotide sequence ID" value="NZ_JACCBA010000001.1"/>
</dbReference>
<organism evidence="2 3">
    <name type="scientific">Actinomadura luteofluorescens</name>
    <dbReference type="NCBI Taxonomy" id="46163"/>
    <lineage>
        <taxon>Bacteria</taxon>
        <taxon>Bacillati</taxon>
        <taxon>Actinomycetota</taxon>
        <taxon>Actinomycetes</taxon>
        <taxon>Streptosporangiales</taxon>
        <taxon>Thermomonosporaceae</taxon>
        <taxon>Actinomadura</taxon>
    </lineage>
</organism>
<accession>A0A7Y9EG25</accession>
<evidence type="ECO:0000313" key="3">
    <source>
        <dbReference type="Proteomes" id="UP000529783"/>
    </source>
</evidence>
<keyword evidence="3" id="KW-1185">Reference proteome</keyword>
<evidence type="ECO:0000256" key="1">
    <source>
        <dbReference type="SAM" id="MobiDB-lite"/>
    </source>
</evidence>
<dbReference type="AlphaFoldDB" id="A0A7Y9EG25"/>
<dbReference type="Pfam" id="PF19681">
    <property type="entry name" value="DUF6183"/>
    <property type="match status" value="1"/>
</dbReference>
<proteinExistence type="predicted"/>
<protein>
    <submittedName>
        <fullName evidence="2">Uncharacterized protein</fullName>
    </submittedName>
</protein>
<evidence type="ECO:0000313" key="2">
    <source>
        <dbReference type="EMBL" id="NYD47073.1"/>
    </source>
</evidence>
<name>A0A7Y9EG25_9ACTN</name>
<reference evidence="2 3" key="1">
    <citation type="submission" date="2020-07" db="EMBL/GenBank/DDBJ databases">
        <title>Sequencing the genomes of 1000 actinobacteria strains.</title>
        <authorList>
            <person name="Klenk H.-P."/>
        </authorList>
    </citation>
    <scope>NUCLEOTIDE SEQUENCE [LARGE SCALE GENOMIC DNA]</scope>
    <source>
        <strain evidence="2 3">DSM 40398</strain>
    </source>
</reference>
<dbReference type="EMBL" id="JACCBA010000001">
    <property type="protein sequence ID" value="NYD47073.1"/>
    <property type="molecule type" value="Genomic_DNA"/>
</dbReference>
<dbReference type="Proteomes" id="UP000529783">
    <property type="component" value="Unassembled WGS sequence"/>
</dbReference>
<feature type="compositionally biased region" description="Pro residues" evidence="1">
    <location>
        <begin position="183"/>
        <end position="192"/>
    </location>
</feature>